<evidence type="ECO:0000313" key="3">
    <source>
        <dbReference type="Proteomes" id="UP001285263"/>
    </source>
</evidence>
<evidence type="ECO:0008006" key="4">
    <source>
        <dbReference type="Google" id="ProtNLM"/>
    </source>
</evidence>
<reference evidence="2 3" key="1">
    <citation type="submission" date="2023-11" db="EMBL/GenBank/DDBJ databases">
        <title>Paucibacter sp. nov., isolated from fresh soil in Korea.</title>
        <authorList>
            <person name="Le N.T.T."/>
        </authorList>
    </citation>
    <scope>NUCLEOTIDE SEQUENCE [LARGE SCALE GENOMIC DNA]</scope>
    <source>
        <strain evidence="2 3">R3-3</strain>
    </source>
</reference>
<keyword evidence="1" id="KW-0812">Transmembrane</keyword>
<comment type="caution">
    <text evidence="2">The sequence shown here is derived from an EMBL/GenBank/DDBJ whole genome shotgun (WGS) entry which is preliminary data.</text>
</comment>
<sequence>MSQAGRYWFPMKRYGWGWGLPLVWQGWVALALYVALVVIGVAIFPPATHPEGFATVVLGCTAAFVGVCYLKGEPPRWRWGD</sequence>
<evidence type="ECO:0000256" key="1">
    <source>
        <dbReference type="SAM" id="Phobius"/>
    </source>
</evidence>
<dbReference type="Proteomes" id="UP001285263">
    <property type="component" value="Unassembled WGS sequence"/>
</dbReference>
<proteinExistence type="predicted"/>
<gene>
    <name evidence="2" type="ORF">SNE35_03010</name>
</gene>
<keyword evidence="1" id="KW-1133">Transmembrane helix</keyword>
<organism evidence="2 3">
    <name type="scientific">Roseateles agri</name>
    <dbReference type="NCBI Taxonomy" id="3098619"/>
    <lineage>
        <taxon>Bacteria</taxon>
        <taxon>Pseudomonadati</taxon>
        <taxon>Pseudomonadota</taxon>
        <taxon>Betaproteobacteria</taxon>
        <taxon>Burkholderiales</taxon>
        <taxon>Sphaerotilaceae</taxon>
        <taxon>Roseateles</taxon>
    </lineage>
</organism>
<protein>
    <recommendedName>
        <fullName evidence="4">DUF4175 domain-containing protein</fullName>
    </recommendedName>
</protein>
<feature type="transmembrane region" description="Helical" evidence="1">
    <location>
        <begin position="21"/>
        <end position="46"/>
    </location>
</feature>
<accession>A0ABU5DB05</accession>
<dbReference type="EMBL" id="JAXCLA010000001">
    <property type="protein sequence ID" value="MDY0743453.1"/>
    <property type="molecule type" value="Genomic_DNA"/>
</dbReference>
<name>A0ABU5DB05_9BURK</name>
<evidence type="ECO:0000313" key="2">
    <source>
        <dbReference type="EMBL" id="MDY0743453.1"/>
    </source>
</evidence>
<keyword evidence="3" id="KW-1185">Reference proteome</keyword>
<feature type="transmembrane region" description="Helical" evidence="1">
    <location>
        <begin position="52"/>
        <end position="70"/>
    </location>
</feature>
<keyword evidence="1" id="KW-0472">Membrane</keyword>
<dbReference type="RefSeq" id="WP_320421342.1">
    <property type="nucleotide sequence ID" value="NZ_JAXCLA010000001.1"/>
</dbReference>